<keyword evidence="1" id="KW-0732">Signal</keyword>
<dbReference type="EMBL" id="SNYM01000002">
    <property type="protein sequence ID" value="TDQ50553.1"/>
    <property type="molecule type" value="Genomic_DNA"/>
</dbReference>
<dbReference type="InterPro" id="IPR026387">
    <property type="entry name" value="OMP_w_GlyGly"/>
</dbReference>
<gene>
    <name evidence="2" type="ORF">EV696_102235</name>
</gene>
<accession>A0A4R6UXA7</accession>
<organism evidence="2 3">
    <name type="scientific">Permianibacter aggregans</name>
    <dbReference type="NCBI Taxonomy" id="1510150"/>
    <lineage>
        <taxon>Bacteria</taxon>
        <taxon>Pseudomonadati</taxon>
        <taxon>Pseudomonadota</taxon>
        <taxon>Gammaproteobacteria</taxon>
        <taxon>Pseudomonadales</taxon>
        <taxon>Pseudomonadaceae</taxon>
        <taxon>Permianibacter</taxon>
    </lineage>
</organism>
<feature type="chain" id="PRO_5020572419" evidence="1">
    <location>
        <begin position="21"/>
        <end position="255"/>
    </location>
</feature>
<proteinExistence type="predicted"/>
<evidence type="ECO:0000256" key="1">
    <source>
        <dbReference type="SAM" id="SignalP"/>
    </source>
</evidence>
<protein>
    <submittedName>
        <fullName evidence="2">Outer membrane protein</fullName>
    </submittedName>
</protein>
<dbReference type="NCBIfam" id="TIGR04219">
    <property type="entry name" value="OMP_w_GlyGly"/>
    <property type="match status" value="1"/>
</dbReference>
<evidence type="ECO:0000313" key="2">
    <source>
        <dbReference type="EMBL" id="TDQ50553.1"/>
    </source>
</evidence>
<dbReference type="RefSeq" id="WP_157591226.1">
    <property type="nucleotide sequence ID" value="NZ_CP037953.1"/>
</dbReference>
<feature type="signal peptide" evidence="1">
    <location>
        <begin position="1"/>
        <end position="20"/>
    </location>
</feature>
<sequence length="255" mass="27837">MRRIALLASAIAILCSQAQADTLGIHAGYGNWNQDVSGIVQLDGSADQPGFIDRIDLQNTLGHDSTDGAMLWLAFEHPVPFLPNVKLARTEADSAARTVLTTGIDYGDISIPVSTTVNSQVDLSHTDYVLYYELLDNWFELDLGVDVKQFDGVASISGAGQSEFEEFDDYVPFLYTSFNFNLPLTGLKVGGEYSGISAGGARGQDYRVRIGYEFSFGLGIEAGQRHLTLEADDSDEEFTGDIEFKGTYIAATYHF</sequence>
<dbReference type="Proteomes" id="UP000295375">
    <property type="component" value="Unassembled WGS sequence"/>
</dbReference>
<reference evidence="2 3" key="1">
    <citation type="submission" date="2019-03" db="EMBL/GenBank/DDBJ databases">
        <title>Genomic Encyclopedia of Type Strains, Phase IV (KMG-IV): sequencing the most valuable type-strain genomes for metagenomic binning, comparative biology and taxonomic classification.</title>
        <authorList>
            <person name="Goeker M."/>
        </authorList>
    </citation>
    <scope>NUCLEOTIDE SEQUENCE [LARGE SCALE GENOMIC DNA]</scope>
    <source>
        <strain evidence="2 3">DSM 103792</strain>
    </source>
</reference>
<name>A0A4R6UXA7_9GAMM</name>
<dbReference type="AlphaFoldDB" id="A0A4R6UXA7"/>
<keyword evidence="3" id="KW-1185">Reference proteome</keyword>
<evidence type="ECO:0000313" key="3">
    <source>
        <dbReference type="Proteomes" id="UP000295375"/>
    </source>
</evidence>
<comment type="caution">
    <text evidence="2">The sequence shown here is derived from an EMBL/GenBank/DDBJ whole genome shotgun (WGS) entry which is preliminary data.</text>
</comment>